<dbReference type="AlphaFoldDB" id="A0AAE1QZA5"/>
<dbReference type="Proteomes" id="UP001291623">
    <property type="component" value="Unassembled WGS sequence"/>
</dbReference>
<evidence type="ECO:0000313" key="2">
    <source>
        <dbReference type="EMBL" id="KAK4342749.1"/>
    </source>
</evidence>
<feature type="compositionally biased region" description="Polar residues" evidence="1">
    <location>
        <begin position="96"/>
        <end position="112"/>
    </location>
</feature>
<comment type="caution">
    <text evidence="2">The sequence shown here is derived from an EMBL/GenBank/DDBJ whole genome shotgun (WGS) entry which is preliminary data.</text>
</comment>
<accession>A0AAE1QZA5</accession>
<feature type="compositionally biased region" description="Basic and acidic residues" evidence="1">
    <location>
        <begin position="124"/>
        <end position="143"/>
    </location>
</feature>
<protein>
    <submittedName>
        <fullName evidence="2">Uncharacterized protein</fullName>
    </submittedName>
</protein>
<feature type="region of interest" description="Disordered" evidence="1">
    <location>
        <begin position="42"/>
        <end position="69"/>
    </location>
</feature>
<proteinExistence type="predicted"/>
<evidence type="ECO:0000256" key="1">
    <source>
        <dbReference type="SAM" id="MobiDB-lite"/>
    </source>
</evidence>
<evidence type="ECO:0000313" key="3">
    <source>
        <dbReference type="Proteomes" id="UP001291623"/>
    </source>
</evidence>
<name>A0AAE1QZA5_9SOLA</name>
<feature type="region of interest" description="Disordered" evidence="1">
    <location>
        <begin position="86"/>
        <end position="143"/>
    </location>
</feature>
<reference evidence="2" key="1">
    <citation type="submission" date="2023-12" db="EMBL/GenBank/DDBJ databases">
        <title>Genome assembly of Anisodus tanguticus.</title>
        <authorList>
            <person name="Wang Y.-J."/>
        </authorList>
    </citation>
    <scope>NUCLEOTIDE SEQUENCE</scope>
    <source>
        <strain evidence="2">KB-2021</strain>
        <tissue evidence="2">Leaf</tissue>
    </source>
</reference>
<feature type="compositionally biased region" description="Low complexity" evidence="1">
    <location>
        <begin position="187"/>
        <end position="207"/>
    </location>
</feature>
<dbReference type="EMBL" id="JAVYJV010000021">
    <property type="protein sequence ID" value="KAK4342749.1"/>
    <property type="molecule type" value="Genomic_DNA"/>
</dbReference>
<feature type="region of interest" description="Disordered" evidence="1">
    <location>
        <begin position="187"/>
        <end position="240"/>
    </location>
</feature>
<organism evidence="2 3">
    <name type="scientific">Anisodus tanguticus</name>
    <dbReference type="NCBI Taxonomy" id="243964"/>
    <lineage>
        <taxon>Eukaryota</taxon>
        <taxon>Viridiplantae</taxon>
        <taxon>Streptophyta</taxon>
        <taxon>Embryophyta</taxon>
        <taxon>Tracheophyta</taxon>
        <taxon>Spermatophyta</taxon>
        <taxon>Magnoliopsida</taxon>
        <taxon>eudicotyledons</taxon>
        <taxon>Gunneridae</taxon>
        <taxon>Pentapetalae</taxon>
        <taxon>asterids</taxon>
        <taxon>lamiids</taxon>
        <taxon>Solanales</taxon>
        <taxon>Solanaceae</taxon>
        <taxon>Solanoideae</taxon>
        <taxon>Hyoscyameae</taxon>
        <taxon>Anisodus</taxon>
    </lineage>
</organism>
<keyword evidence="3" id="KW-1185">Reference proteome</keyword>
<sequence>MAGTKGRDPARNIFERDLSLRPFTLELLERMEGKGHFIQTITGGGQTNQTMPRGPFQTNNDTRRSNISNSGKKVTYFQADNQEGHFMQNNDRRGSKSQNMPRSPTFKQSTKKAMTPIHTRVVKQRHETKMTSDSGRVTDPESVDHLRIREKREYYVKNDIVEVRCWTTAPSSIKTLNIVVIISSSPIPASTSAPASTSKPYPTSSKKPTPPIAATKLRGSDDTSSSYKRLLIPQSVTVNR</sequence>
<feature type="compositionally biased region" description="Polar residues" evidence="1">
    <location>
        <begin position="56"/>
        <end position="69"/>
    </location>
</feature>
<gene>
    <name evidence="2" type="ORF">RND71_038565</name>
</gene>